<protein>
    <recommendedName>
        <fullName evidence="2">Zn(2)-C6 fungal-type domain-containing protein</fullName>
    </recommendedName>
</protein>
<dbReference type="Pfam" id="PF11951">
    <property type="entry name" value="Fungal_trans_2"/>
    <property type="match status" value="1"/>
</dbReference>
<dbReference type="PANTHER" id="PTHR38111">
    <property type="entry name" value="ZN(2)-C6 FUNGAL-TYPE DOMAIN-CONTAINING PROTEIN-RELATED"/>
    <property type="match status" value="1"/>
</dbReference>
<dbReference type="Gene3D" id="4.10.240.10">
    <property type="entry name" value="Zn(2)-C6 fungal-type DNA-binding domain"/>
    <property type="match status" value="1"/>
</dbReference>
<dbReference type="InterPro" id="IPR053178">
    <property type="entry name" value="Osmoadaptation_assoc"/>
</dbReference>
<dbReference type="InterPro" id="IPR021858">
    <property type="entry name" value="Fun_TF"/>
</dbReference>
<organism evidence="3">
    <name type="scientific">Bionectria ochroleuca</name>
    <name type="common">Gliocladium roseum</name>
    <dbReference type="NCBI Taxonomy" id="29856"/>
    <lineage>
        <taxon>Eukaryota</taxon>
        <taxon>Fungi</taxon>
        <taxon>Dikarya</taxon>
        <taxon>Ascomycota</taxon>
        <taxon>Pezizomycotina</taxon>
        <taxon>Sordariomycetes</taxon>
        <taxon>Hypocreomycetidae</taxon>
        <taxon>Hypocreales</taxon>
        <taxon>Bionectriaceae</taxon>
        <taxon>Clonostachys</taxon>
    </lineage>
</organism>
<sequence length="483" mass="54879">MPIGPNDSRKKTFRCETCVLKHVKCSGTRPCTYCQKRGFNCVYPAPQKKHFNIIIDQGSRKAITGSHSLVPRKRLIDSPRVDPQFDPNAHFLLYWDRFLQKNAFSQQGILSFDIKQMVQSSSSGIFLRQSVLALGALTATKLNPHHRLANYRLALTFYNEAVIGLRNAIEYQTQSPEPQLAVLWTTMLLGLFELMVDSSGQRWVQHLVHGTSKALVAIGPHACVGSLPQRFFMEIKIFEVCRAIVFNDSSFLMQDEWIAFSKRVQSTIDPGNLHPFDDLLDIILRCASLRSRVAEYIHVKQFRSSNGGPQQEEARDIAIEGLLLRDALNVWKTESMLEYMNNGRQNRSSHFDDFDLLAFVFQAATSIYLSGVFDYEINYWVDLGALLPTLTEDDIQAHVRCILELSQVVLERSRISAVLLLFPLRVAGARSRSSSQRETVSTLLGRIEATFSAAGAFRGDLQRLWTNTEQDDDELEQQLDREQ</sequence>
<dbReference type="GO" id="GO:0008270">
    <property type="term" value="F:zinc ion binding"/>
    <property type="evidence" value="ECO:0007669"/>
    <property type="project" value="InterPro"/>
</dbReference>
<dbReference type="PROSITE" id="PS50048">
    <property type="entry name" value="ZN2_CY6_FUNGAL_2"/>
    <property type="match status" value="1"/>
</dbReference>
<dbReference type="InterPro" id="IPR036864">
    <property type="entry name" value="Zn2-C6_fun-type_DNA-bd_sf"/>
</dbReference>
<dbReference type="CDD" id="cd00067">
    <property type="entry name" value="GAL4"/>
    <property type="match status" value="1"/>
</dbReference>
<dbReference type="Pfam" id="PF00172">
    <property type="entry name" value="Zn_clus"/>
    <property type="match status" value="1"/>
</dbReference>
<evidence type="ECO:0000259" key="2">
    <source>
        <dbReference type="PROSITE" id="PS50048"/>
    </source>
</evidence>
<keyword evidence="1" id="KW-0539">Nucleus</keyword>
<accession>A0A0B7JZ49</accession>
<reference evidence="3" key="1">
    <citation type="submission" date="2015-01" db="EMBL/GenBank/DDBJ databases">
        <authorList>
            <person name="Durling Mikael"/>
        </authorList>
    </citation>
    <scope>NUCLEOTIDE SEQUENCE</scope>
</reference>
<dbReference type="AlphaFoldDB" id="A0A0B7JZ49"/>
<evidence type="ECO:0000313" key="3">
    <source>
        <dbReference type="EMBL" id="CEO50378.1"/>
    </source>
</evidence>
<name>A0A0B7JZ49_BIOOC</name>
<dbReference type="InterPro" id="IPR001138">
    <property type="entry name" value="Zn2Cys6_DnaBD"/>
</dbReference>
<gene>
    <name evidence="3" type="ORF">BN869_000006436_1</name>
</gene>
<dbReference type="GO" id="GO:0000981">
    <property type="term" value="F:DNA-binding transcription factor activity, RNA polymerase II-specific"/>
    <property type="evidence" value="ECO:0007669"/>
    <property type="project" value="InterPro"/>
</dbReference>
<dbReference type="SUPFAM" id="SSF57701">
    <property type="entry name" value="Zn2/Cys6 DNA-binding domain"/>
    <property type="match status" value="1"/>
</dbReference>
<dbReference type="SMART" id="SM00066">
    <property type="entry name" value="GAL4"/>
    <property type="match status" value="1"/>
</dbReference>
<evidence type="ECO:0000256" key="1">
    <source>
        <dbReference type="ARBA" id="ARBA00023242"/>
    </source>
</evidence>
<dbReference type="PANTHER" id="PTHR38111:SF2">
    <property type="entry name" value="FINGER DOMAIN PROTEIN, PUTATIVE (AFU_ORTHOLOGUE AFUA_1G01560)-RELATED"/>
    <property type="match status" value="1"/>
</dbReference>
<dbReference type="EMBL" id="CDPU01000018">
    <property type="protein sequence ID" value="CEO50378.1"/>
    <property type="molecule type" value="Genomic_DNA"/>
</dbReference>
<feature type="domain" description="Zn(2)-C6 fungal-type" evidence="2">
    <location>
        <begin position="14"/>
        <end position="43"/>
    </location>
</feature>
<proteinExistence type="predicted"/>